<dbReference type="NCBIfam" id="NF003263">
    <property type="entry name" value="PRK04235.1-1"/>
    <property type="match status" value="1"/>
</dbReference>
<dbReference type="PANTHER" id="PTHR48418">
    <property type="entry name" value="TRNA WYBUTOSINE-SYNTHESIZING PROTEIN 3"/>
    <property type="match status" value="1"/>
</dbReference>
<evidence type="ECO:0000256" key="8">
    <source>
        <dbReference type="SAM" id="MobiDB-lite"/>
    </source>
</evidence>
<dbReference type="GO" id="GO:0030488">
    <property type="term" value="P:tRNA methylation"/>
    <property type="evidence" value="ECO:0007669"/>
    <property type="project" value="InterPro"/>
</dbReference>
<feature type="domain" description="tRNA wybutosine-synthesizing protein" evidence="9">
    <location>
        <begin position="8"/>
        <end position="185"/>
    </location>
</feature>
<dbReference type="PANTHER" id="PTHR48418:SF1">
    <property type="entry name" value="TRNA WYBUTOSINE-SYNTHESIZING PROTEIN 3"/>
    <property type="match status" value="1"/>
</dbReference>
<evidence type="ECO:0000313" key="10">
    <source>
        <dbReference type="EMBL" id="BFH74517.1"/>
    </source>
</evidence>
<keyword evidence="2 7" id="KW-0489">Methyltransferase</keyword>
<dbReference type="InterPro" id="IPR036602">
    <property type="entry name" value="tRNA_yW-synthesising-like_sf"/>
</dbReference>
<keyword evidence="4 7" id="KW-0949">S-adenosyl-L-methionine</keyword>
<keyword evidence="3 7" id="KW-0808">Transferase</keyword>
<evidence type="ECO:0000256" key="4">
    <source>
        <dbReference type="ARBA" id="ARBA00022691"/>
    </source>
</evidence>
<dbReference type="Gene3D" id="3.30.1960.10">
    <property type="entry name" value="tRNA wybutosine-synthesizing-like"/>
    <property type="match status" value="1"/>
</dbReference>
<organism evidence="10">
    <name type="scientific">Sulfurisphaera javensis</name>
    <dbReference type="NCBI Taxonomy" id="2049879"/>
    <lineage>
        <taxon>Archaea</taxon>
        <taxon>Thermoproteota</taxon>
        <taxon>Thermoprotei</taxon>
        <taxon>Sulfolobales</taxon>
        <taxon>Sulfolobaceae</taxon>
        <taxon>Sulfurisphaera</taxon>
    </lineage>
</organism>
<keyword evidence="5 7" id="KW-0819">tRNA processing</keyword>
<evidence type="ECO:0000256" key="5">
    <source>
        <dbReference type="ARBA" id="ARBA00022694"/>
    </source>
</evidence>
<dbReference type="HAMAP" id="MF_00266">
    <property type="entry name" value="TYW3_archaea"/>
    <property type="match status" value="1"/>
</dbReference>
<name>A0AAT9GUG4_9CREN</name>
<accession>A0AAT9GUG4</accession>
<evidence type="ECO:0000256" key="1">
    <source>
        <dbReference type="ARBA" id="ARBA00008569"/>
    </source>
</evidence>
<evidence type="ECO:0000256" key="2">
    <source>
        <dbReference type="ARBA" id="ARBA00022603"/>
    </source>
</evidence>
<comment type="function">
    <text evidence="7">S-adenosyl-L-methionine-dependent methyltransferase that acts as a component of the wyosine derivatives biosynthesis pathway. Probably methylates N-4 position of wybutosine-86 to produce wybutosine-72.</text>
</comment>
<evidence type="ECO:0000256" key="7">
    <source>
        <dbReference type="HAMAP-Rule" id="MF_00266"/>
    </source>
</evidence>
<dbReference type="EMBL" id="AP031322">
    <property type="protein sequence ID" value="BFH74517.1"/>
    <property type="molecule type" value="Genomic_DNA"/>
</dbReference>
<dbReference type="InterPro" id="IPR022908">
    <property type="entry name" value="Taw3"/>
</dbReference>
<sequence>MNEWYTYKQKAWERILRDKEIGYLDPDIFDTLEVFFKRKDTFTQSSCSGRITIVDAEMPWERKNSTIVFKNHLGINVNDLLETIIKGKVHNLWLIVQGPIFHVYTRTNEEAWEILKIARQVGYKHSGILTTNEKGILVELRTGVKMVHLLKEKYDDNEAYELVNIANKVLQKGKEKLRKLKESLEDSLNPNNSMQLRQDSERKSELQYNIS</sequence>
<dbReference type="GO" id="GO:0008175">
    <property type="term" value="F:tRNA methyltransferase activity"/>
    <property type="evidence" value="ECO:0007669"/>
    <property type="project" value="InterPro"/>
</dbReference>
<dbReference type="KEGG" id="sjv:SJAV_24610"/>
<dbReference type="InterPro" id="IPR003827">
    <property type="entry name" value="tRNA_yW-synthesising"/>
</dbReference>
<comment type="catalytic activity">
    <reaction evidence="7">
        <text>4-demethyl-7-[(3S)-3-amino-3-carboxypropyl]wyosine(37) in tRNA(Phe) + S-adenosyl-L-methionine = 7-[(3S)-3-amino-3-carboxypropyl]wyosine(37) in tRNA(Phe) + S-adenosyl-L-homocysteine + H(+)</text>
        <dbReference type="Rhea" id="RHEA:36635"/>
        <dbReference type="Rhea" id="RHEA-COMP:10378"/>
        <dbReference type="Rhea" id="RHEA-COMP:10379"/>
        <dbReference type="ChEBI" id="CHEBI:15378"/>
        <dbReference type="ChEBI" id="CHEBI:57856"/>
        <dbReference type="ChEBI" id="CHEBI:59789"/>
        <dbReference type="ChEBI" id="CHEBI:73543"/>
        <dbReference type="ChEBI" id="CHEBI:73550"/>
        <dbReference type="EC" id="2.1.1.282"/>
    </reaction>
</comment>
<dbReference type="Pfam" id="PF02676">
    <property type="entry name" value="TYW3"/>
    <property type="match status" value="1"/>
</dbReference>
<evidence type="ECO:0000256" key="3">
    <source>
        <dbReference type="ARBA" id="ARBA00022679"/>
    </source>
</evidence>
<protein>
    <recommendedName>
        <fullName evidence="6 7">tRNA(Phe) 7-((3-amino-3-carboxypropyl)-4-demethylwyosine(37)-N(4))-methyltransferase</fullName>
        <ecNumber evidence="7">2.1.1.282</ecNumber>
    </recommendedName>
    <alternativeName>
        <fullName evidence="7">tRNA wyosine derivatives biosynthesis protein Taw3</fullName>
    </alternativeName>
</protein>
<dbReference type="GO" id="GO:0031591">
    <property type="term" value="P:wybutosine biosynthetic process"/>
    <property type="evidence" value="ECO:0007669"/>
    <property type="project" value="InterPro"/>
</dbReference>
<evidence type="ECO:0000259" key="9">
    <source>
        <dbReference type="Pfam" id="PF02676"/>
    </source>
</evidence>
<reference evidence="10" key="1">
    <citation type="submission" date="2024-03" db="EMBL/GenBank/DDBJ databases">
        <title>Complete genome sequence of Sulfurisphaera javensis strain KD-1.</title>
        <authorList>
            <person name="Sakai H."/>
            <person name="Nur N."/>
            <person name="Suwanto A."/>
            <person name="Kurosawa N."/>
        </authorList>
    </citation>
    <scope>NUCLEOTIDE SEQUENCE</scope>
    <source>
        <strain evidence="10">KD-1</strain>
    </source>
</reference>
<comment type="similarity">
    <text evidence="1 7">Belongs to the TYW3 family.</text>
</comment>
<dbReference type="GeneID" id="92355419"/>
<gene>
    <name evidence="7" type="primary">taw3</name>
    <name evidence="10" type="ORF">SJAV_24610</name>
</gene>
<proteinExistence type="inferred from homology"/>
<dbReference type="AlphaFoldDB" id="A0AAT9GUG4"/>
<dbReference type="EC" id="2.1.1.282" evidence="7"/>
<feature type="region of interest" description="Disordered" evidence="8">
    <location>
        <begin position="187"/>
        <end position="211"/>
    </location>
</feature>
<dbReference type="SUPFAM" id="SSF111278">
    <property type="entry name" value="SSo0622-like"/>
    <property type="match status" value="1"/>
</dbReference>
<dbReference type="RefSeq" id="WP_369610019.1">
    <property type="nucleotide sequence ID" value="NZ_AP031322.1"/>
</dbReference>
<evidence type="ECO:0000256" key="6">
    <source>
        <dbReference type="ARBA" id="ARBA00030554"/>
    </source>
</evidence>